<evidence type="ECO:0000256" key="6">
    <source>
        <dbReference type="ARBA" id="ARBA00022989"/>
    </source>
</evidence>
<comment type="similarity">
    <text evidence="8">Belongs to the TRAP transporter small permease family.</text>
</comment>
<feature type="transmembrane region" description="Helical" evidence="9">
    <location>
        <begin position="87"/>
        <end position="115"/>
    </location>
</feature>
<keyword evidence="12" id="KW-1185">Reference proteome</keyword>
<dbReference type="PANTHER" id="PTHR35011:SF2">
    <property type="entry name" value="2,3-DIKETO-L-GULONATE TRAP TRANSPORTER SMALL PERMEASE PROTEIN YIAM"/>
    <property type="match status" value="1"/>
</dbReference>
<keyword evidence="2" id="KW-0813">Transport</keyword>
<dbReference type="GO" id="GO:0015740">
    <property type="term" value="P:C4-dicarboxylate transport"/>
    <property type="evidence" value="ECO:0007669"/>
    <property type="project" value="TreeGrafter"/>
</dbReference>
<dbReference type="PANTHER" id="PTHR35011">
    <property type="entry name" value="2,3-DIKETO-L-GULONATE TRAP TRANSPORTER SMALL PERMEASE PROTEIN YIAM"/>
    <property type="match status" value="1"/>
</dbReference>
<keyword evidence="3" id="KW-1003">Cell membrane</keyword>
<accession>A0AAU9F374</accession>
<evidence type="ECO:0000256" key="8">
    <source>
        <dbReference type="ARBA" id="ARBA00038436"/>
    </source>
</evidence>
<keyword evidence="4" id="KW-0997">Cell inner membrane</keyword>
<dbReference type="InterPro" id="IPR055348">
    <property type="entry name" value="DctQ"/>
</dbReference>
<feature type="domain" description="Tripartite ATP-independent periplasmic transporters DctQ component" evidence="10">
    <location>
        <begin position="24"/>
        <end position="153"/>
    </location>
</feature>
<evidence type="ECO:0000313" key="12">
    <source>
        <dbReference type="Proteomes" id="UP001366166"/>
    </source>
</evidence>
<feature type="transmembrane region" description="Helical" evidence="9">
    <location>
        <begin position="12"/>
        <end position="33"/>
    </location>
</feature>
<dbReference type="Proteomes" id="UP001366166">
    <property type="component" value="Chromosome"/>
</dbReference>
<evidence type="ECO:0000256" key="3">
    <source>
        <dbReference type="ARBA" id="ARBA00022475"/>
    </source>
</evidence>
<evidence type="ECO:0000256" key="5">
    <source>
        <dbReference type="ARBA" id="ARBA00022692"/>
    </source>
</evidence>
<dbReference type="EMBL" id="AP028679">
    <property type="protein sequence ID" value="BEQ16948.1"/>
    <property type="molecule type" value="Genomic_DNA"/>
</dbReference>
<name>A0AAU9F374_9BACT</name>
<dbReference type="RefSeq" id="WP_338603518.1">
    <property type="nucleotide sequence ID" value="NZ_AP028679.1"/>
</dbReference>
<evidence type="ECO:0000313" key="11">
    <source>
        <dbReference type="EMBL" id="BEQ16948.1"/>
    </source>
</evidence>
<dbReference type="KEGG" id="dmp:FAK_40140"/>
<evidence type="ECO:0000256" key="2">
    <source>
        <dbReference type="ARBA" id="ARBA00022448"/>
    </source>
</evidence>
<protein>
    <submittedName>
        <fullName evidence="11">C4-dicarboxylate ABC transporter</fullName>
    </submittedName>
</protein>
<organism evidence="11 12">
    <name type="scientific">Desulfoferula mesophila</name>
    <dbReference type="NCBI Taxonomy" id="3058419"/>
    <lineage>
        <taxon>Bacteria</taxon>
        <taxon>Pseudomonadati</taxon>
        <taxon>Thermodesulfobacteriota</taxon>
        <taxon>Desulfarculia</taxon>
        <taxon>Desulfarculales</taxon>
        <taxon>Desulfarculaceae</taxon>
        <taxon>Desulfoferula</taxon>
    </lineage>
</organism>
<comment type="subcellular location">
    <subcellularLocation>
        <location evidence="1">Cell inner membrane</location>
        <topology evidence="1">Multi-pass membrane protein</topology>
    </subcellularLocation>
</comment>
<sequence length="170" mass="19230">MKKTLVYLFNNFEKLVANFCLLSLVILLGAQVFSRYILHTGISWTEELSRFSFIWFVYISGSLAAQAGTHIRVTVIVDRLPPAWKNACLILADFMWVMFNCAIVASGVMLLQIMLKHPMYSSSLYVSMAYIYAVIPLAHALMTVRIIWGYWKKFRSNGASEANSELTTGA</sequence>
<keyword evidence="5 9" id="KW-0812">Transmembrane</keyword>
<dbReference type="Pfam" id="PF04290">
    <property type="entry name" value="DctQ"/>
    <property type="match status" value="1"/>
</dbReference>
<evidence type="ECO:0000256" key="1">
    <source>
        <dbReference type="ARBA" id="ARBA00004429"/>
    </source>
</evidence>
<evidence type="ECO:0000256" key="7">
    <source>
        <dbReference type="ARBA" id="ARBA00023136"/>
    </source>
</evidence>
<feature type="transmembrane region" description="Helical" evidence="9">
    <location>
        <begin position="53"/>
        <end position="75"/>
    </location>
</feature>
<feature type="transmembrane region" description="Helical" evidence="9">
    <location>
        <begin position="127"/>
        <end position="148"/>
    </location>
</feature>
<evidence type="ECO:0000259" key="10">
    <source>
        <dbReference type="Pfam" id="PF04290"/>
    </source>
</evidence>
<dbReference type="AlphaFoldDB" id="A0AAU9F374"/>
<evidence type="ECO:0000256" key="4">
    <source>
        <dbReference type="ARBA" id="ARBA00022519"/>
    </source>
</evidence>
<gene>
    <name evidence="11" type="ORF">FAK_40140</name>
</gene>
<keyword evidence="7 9" id="KW-0472">Membrane</keyword>
<reference evidence="12" key="1">
    <citation type="journal article" date="2023" name="Arch. Microbiol.">
        <title>Desulfoferula mesophilus gen. nov. sp. nov., a mesophilic sulfate-reducing bacterium isolated from a brackish lake sediment.</title>
        <authorList>
            <person name="Watanabe T."/>
            <person name="Yabe T."/>
            <person name="Tsuji J.M."/>
            <person name="Fukui M."/>
        </authorList>
    </citation>
    <scope>NUCLEOTIDE SEQUENCE [LARGE SCALE GENOMIC DNA]</scope>
    <source>
        <strain evidence="12">12FAK</strain>
    </source>
</reference>
<dbReference type="InterPro" id="IPR007387">
    <property type="entry name" value="TRAP_DctQ"/>
</dbReference>
<dbReference type="GO" id="GO:0005886">
    <property type="term" value="C:plasma membrane"/>
    <property type="evidence" value="ECO:0007669"/>
    <property type="project" value="UniProtKB-SubCell"/>
</dbReference>
<keyword evidence="6 9" id="KW-1133">Transmembrane helix</keyword>
<proteinExistence type="inferred from homology"/>
<dbReference type="GO" id="GO:0022857">
    <property type="term" value="F:transmembrane transporter activity"/>
    <property type="evidence" value="ECO:0007669"/>
    <property type="project" value="TreeGrafter"/>
</dbReference>
<evidence type="ECO:0000256" key="9">
    <source>
        <dbReference type="SAM" id="Phobius"/>
    </source>
</evidence>